<sequence>MTNDIAAQALRGATTEAGFFPERTWTIAQLAELLQVDPKTVARKVQTREWPHLDLGPRTKRFTEQHVARILAMSESRPPTQDTTRRRGRRRIV</sequence>
<proteinExistence type="predicted"/>
<dbReference type="EMBL" id="JAYGGQ010000001">
    <property type="protein sequence ID" value="MEA5453577.1"/>
    <property type="molecule type" value="Genomic_DNA"/>
</dbReference>
<evidence type="ECO:0000313" key="3">
    <source>
        <dbReference type="Proteomes" id="UP001304769"/>
    </source>
</evidence>
<evidence type="ECO:0000256" key="1">
    <source>
        <dbReference type="SAM" id="MobiDB-lite"/>
    </source>
</evidence>
<evidence type="ECO:0008006" key="4">
    <source>
        <dbReference type="Google" id="ProtNLM"/>
    </source>
</evidence>
<gene>
    <name evidence="2" type="ORF">SPF06_02470</name>
</gene>
<protein>
    <recommendedName>
        <fullName evidence="4">Helix-turn-helix domain-containing protein</fullName>
    </recommendedName>
</protein>
<keyword evidence="3" id="KW-1185">Reference proteome</keyword>
<name>A0ABU5T1N8_9MICC</name>
<dbReference type="RefSeq" id="WP_323277330.1">
    <property type="nucleotide sequence ID" value="NZ_JAYGGQ010000001.1"/>
</dbReference>
<organism evidence="2 3">
    <name type="scientific">Sinomonas terricola</name>
    <dbReference type="NCBI Taxonomy" id="3110330"/>
    <lineage>
        <taxon>Bacteria</taxon>
        <taxon>Bacillati</taxon>
        <taxon>Actinomycetota</taxon>
        <taxon>Actinomycetes</taxon>
        <taxon>Micrococcales</taxon>
        <taxon>Micrococcaceae</taxon>
        <taxon>Sinomonas</taxon>
    </lineage>
</organism>
<reference evidence="2 3" key="1">
    <citation type="submission" date="2023-12" db="EMBL/GenBank/DDBJ databases">
        <title>Sinomonas terricola sp. nov, isolated from litchi orchard soil in Guangdong, PR China.</title>
        <authorList>
            <person name="Jiaxin W."/>
            <person name="Yang Z."/>
            <person name="Honghui Z."/>
        </authorList>
    </citation>
    <scope>NUCLEOTIDE SEQUENCE [LARGE SCALE GENOMIC DNA]</scope>
    <source>
        <strain evidence="2 3">JGH33</strain>
    </source>
</reference>
<evidence type="ECO:0000313" key="2">
    <source>
        <dbReference type="EMBL" id="MEA5453577.1"/>
    </source>
</evidence>
<feature type="region of interest" description="Disordered" evidence="1">
    <location>
        <begin position="74"/>
        <end position="93"/>
    </location>
</feature>
<dbReference type="Proteomes" id="UP001304769">
    <property type="component" value="Unassembled WGS sequence"/>
</dbReference>
<accession>A0ABU5T1N8</accession>
<comment type="caution">
    <text evidence="2">The sequence shown here is derived from an EMBL/GenBank/DDBJ whole genome shotgun (WGS) entry which is preliminary data.</text>
</comment>